<dbReference type="Pfam" id="PF07869">
    <property type="entry name" value="DUF1656"/>
    <property type="match status" value="1"/>
</dbReference>
<organism evidence="6 7">
    <name type="scientific">Microbulbifer halophilus</name>
    <dbReference type="NCBI Taxonomy" id="453963"/>
    <lineage>
        <taxon>Bacteria</taxon>
        <taxon>Pseudomonadati</taxon>
        <taxon>Pseudomonadota</taxon>
        <taxon>Gammaproteobacteria</taxon>
        <taxon>Cellvibrionales</taxon>
        <taxon>Microbulbiferaceae</taxon>
        <taxon>Microbulbifer</taxon>
    </lineage>
</organism>
<feature type="transmembrane region" description="Helical" evidence="5">
    <location>
        <begin position="12"/>
        <end position="34"/>
    </location>
</feature>
<feature type="transmembrane region" description="Helical" evidence="5">
    <location>
        <begin position="46"/>
        <end position="65"/>
    </location>
</feature>
<dbReference type="InterPro" id="IPR012451">
    <property type="entry name" value="DUF1656"/>
</dbReference>
<gene>
    <name evidence="6" type="ORF">ACFSKX_07550</name>
</gene>
<protein>
    <submittedName>
        <fullName evidence="6">DUF1656 domain-containing protein</fullName>
    </submittedName>
</protein>
<keyword evidence="4 5" id="KW-0472">Membrane</keyword>
<dbReference type="RefSeq" id="WP_265723052.1">
    <property type="nucleotide sequence ID" value="NZ_JAPIVK010000035.1"/>
</dbReference>
<evidence type="ECO:0000256" key="2">
    <source>
        <dbReference type="ARBA" id="ARBA00022692"/>
    </source>
</evidence>
<name>A0ABW5EB17_9GAMM</name>
<reference evidence="7" key="1">
    <citation type="journal article" date="2019" name="Int. J. Syst. Evol. Microbiol.">
        <title>The Global Catalogue of Microorganisms (GCM) 10K type strain sequencing project: providing services to taxonomists for standard genome sequencing and annotation.</title>
        <authorList>
            <consortium name="The Broad Institute Genomics Platform"/>
            <consortium name="The Broad Institute Genome Sequencing Center for Infectious Disease"/>
            <person name="Wu L."/>
            <person name="Ma J."/>
        </authorList>
    </citation>
    <scope>NUCLEOTIDE SEQUENCE [LARGE SCALE GENOMIC DNA]</scope>
    <source>
        <strain evidence="7">KCTC 12848</strain>
    </source>
</reference>
<evidence type="ECO:0000256" key="3">
    <source>
        <dbReference type="ARBA" id="ARBA00022989"/>
    </source>
</evidence>
<evidence type="ECO:0000313" key="7">
    <source>
        <dbReference type="Proteomes" id="UP001597425"/>
    </source>
</evidence>
<keyword evidence="1" id="KW-1003">Cell membrane</keyword>
<proteinExistence type="predicted"/>
<keyword evidence="2 5" id="KW-0812">Transmembrane</keyword>
<keyword evidence="7" id="KW-1185">Reference proteome</keyword>
<dbReference type="EMBL" id="JBHUJD010000008">
    <property type="protein sequence ID" value="MFD2310273.1"/>
    <property type="molecule type" value="Genomic_DNA"/>
</dbReference>
<comment type="caution">
    <text evidence="6">The sequence shown here is derived from an EMBL/GenBank/DDBJ whole genome shotgun (WGS) entry which is preliminary data.</text>
</comment>
<dbReference type="Proteomes" id="UP001597425">
    <property type="component" value="Unassembled WGS sequence"/>
</dbReference>
<evidence type="ECO:0000256" key="5">
    <source>
        <dbReference type="SAM" id="Phobius"/>
    </source>
</evidence>
<evidence type="ECO:0000313" key="6">
    <source>
        <dbReference type="EMBL" id="MFD2310273.1"/>
    </source>
</evidence>
<accession>A0ABW5EB17</accession>
<sequence>MLHELGFGGMLFSPMVVFVSIALVLTFISGLVMDQLDLRRLIWREAWFDVGLFVCYLALAVYLFGSWI</sequence>
<keyword evidence="3 5" id="KW-1133">Transmembrane helix</keyword>
<evidence type="ECO:0000256" key="1">
    <source>
        <dbReference type="ARBA" id="ARBA00022475"/>
    </source>
</evidence>
<evidence type="ECO:0000256" key="4">
    <source>
        <dbReference type="ARBA" id="ARBA00023136"/>
    </source>
</evidence>